<dbReference type="eggNOG" id="COG3916">
    <property type="taxonomic scope" value="Bacteria"/>
</dbReference>
<dbReference type="Pfam" id="PF13444">
    <property type="entry name" value="Acetyltransf_5"/>
    <property type="match status" value="1"/>
</dbReference>
<dbReference type="AlphaFoldDB" id="K6XD20"/>
<proteinExistence type="predicted"/>
<keyword evidence="2" id="KW-1185">Reference proteome</keyword>
<dbReference type="EMBL" id="BAEO01000018">
    <property type="protein sequence ID" value="GAC18529.1"/>
    <property type="molecule type" value="Genomic_DNA"/>
</dbReference>
<organism evidence="1 2">
    <name type="scientific">Paraglaciecola arctica BSs20135</name>
    <dbReference type="NCBI Taxonomy" id="493475"/>
    <lineage>
        <taxon>Bacteria</taxon>
        <taxon>Pseudomonadati</taxon>
        <taxon>Pseudomonadota</taxon>
        <taxon>Gammaproteobacteria</taxon>
        <taxon>Alteromonadales</taxon>
        <taxon>Alteromonadaceae</taxon>
        <taxon>Paraglaciecola</taxon>
    </lineage>
</organism>
<dbReference type="NCBIfam" id="TIGR03694">
    <property type="entry name" value="exosort_acyl"/>
    <property type="match status" value="1"/>
</dbReference>
<dbReference type="Proteomes" id="UP000006327">
    <property type="component" value="Unassembled WGS sequence"/>
</dbReference>
<accession>K6XD20</accession>
<dbReference type="SUPFAM" id="SSF55729">
    <property type="entry name" value="Acyl-CoA N-acyltransferases (Nat)"/>
    <property type="match status" value="1"/>
</dbReference>
<dbReference type="InterPro" id="IPR022484">
    <property type="entry name" value="PEP-CTERM/exosrtase_acylTfrase"/>
</dbReference>
<gene>
    <name evidence="1" type="ORF">GARC_1557</name>
</gene>
<name>K6XD20_9ALTE</name>
<evidence type="ECO:0000313" key="1">
    <source>
        <dbReference type="EMBL" id="GAC18529.1"/>
    </source>
</evidence>
<dbReference type="STRING" id="493475.GARC_1557"/>
<evidence type="ECO:0008006" key="3">
    <source>
        <dbReference type="Google" id="ProtNLM"/>
    </source>
</evidence>
<protein>
    <recommendedName>
        <fullName evidence="3">N-acyl amino acid synthase, PEP-CTERM/exosortase system-associated</fullName>
    </recommendedName>
</protein>
<dbReference type="Gene3D" id="3.40.630.30">
    <property type="match status" value="1"/>
</dbReference>
<dbReference type="InterPro" id="IPR016181">
    <property type="entry name" value="Acyl_CoA_acyltransferase"/>
</dbReference>
<evidence type="ECO:0000313" key="2">
    <source>
        <dbReference type="Proteomes" id="UP000006327"/>
    </source>
</evidence>
<sequence length="284" mass="32583">MINFLIDNVKANKKNKSANLNMQPNSMLDQNPTKATPEKVCNLFHLSPLHRFGHYFDVESGVNQMMSPIKCVEIYKLRHKVYCETLGYEPIYDNGIEKDNFDIRSHHVAITHQKLGTVIGCTRVVNCFDETDLLPVEVLAEKQLLDAEYHPNKFGRENICEISRLAVDQEFKQNLDEVTAHEQSLYPYIALHLYYSSLKLAVESNRPHVYLLSESKLIRCMRMEGINIIPIGDYVAHKGLRKPCYINAQEFIDNLPKKFLPISQNKYVKSQLPATSVELSAIKA</sequence>
<reference evidence="1 2" key="1">
    <citation type="journal article" date="2017" name="Antonie Van Leeuwenhoek">
        <title>Rhizobium rhizosphaerae sp. nov., a novel species isolated from rice rhizosphere.</title>
        <authorList>
            <person name="Zhao J.J."/>
            <person name="Zhang J."/>
            <person name="Zhang R.J."/>
            <person name="Zhang C.W."/>
            <person name="Yin H.Q."/>
            <person name="Zhang X.X."/>
        </authorList>
    </citation>
    <scope>NUCLEOTIDE SEQUENCE [LARGE SCALE GENOMIC DNA]</scope>
    <source>
        <strain evidence="1 2">BSs20135</strain>
    </source>
</reference>
<comment type="caution">
    <text evidence="1">The sequence shown here is derived from an EMBL/GenBank/DDBJ whole genome shotgun (WGS) entry which is preliminary data.</text>
</comment>